<dbReference type="AlphaFoldDB" id="A0A419T0H3"/>
<reference evidence="4 5" key="1">
    <citation type="submission" date="2016-08" db="EMBL/GenBank/DDBJ databases">
        <title>A new outlook on sporulation: Clostridium algidixylanolyticum.</title>
        <authorList>
            <person name="Poppleton D.I."/>
            <person name="Gribaldo S."/>
        </authorList>
    </citation>
    <scope>NUCLEOTIDE SEQUENCE [LARGE SCALE GENOMIC DNA]</scope>
    <source>
        <strain evidence="4 5">SPL73</strain>
    </source>
</reference>
<proteinExistence type="predicted"/>
<evidence type="ECO:0000256" key="2">
    <source>
        <dbReference type="PROSITE-ProRule" id="PRU00335"/>
    </source>
</evidence>
<dbReference type="OrthoDB" id="9810250at2"/>
<sequence length="184" mass="21447">MDRRVEKSKNAIMEALIELMKEKDFDKITVNEIAELANVNRGTIYLHFEDKFDLLNYCIKTHLDQLFKQCTLGDDTSQSSPKSGMLQICNYLKQNIYFYQLLLKKRGTPAFRDQLLHRIQEMLQEQLNKSGIYQDTNNEILIQFISSATVGVLEWWIINSMPSSADETVDQLWELFEKIQVVGS</sequence>
<dbReference type="InterPro" id="IPR036271">
    <property type="entry name" value="Tet_transcr_reg_TetR-rel_C_sf"/>
</dbReference>
<evidence type="ECO:0000313" key="4">
    <source>
        <dbReference type="EMBL" id="RKD31064.1"/>
    </source>
</evidence>
<name>A0A419T0H3_9FIRM</name>
<dbReference type="PANTHER" id="PTHR43479">
    <property type="entry name" value="ACREF/ENVCD OPERON REPRESSOR-RELATED"/>
    <property type="match status" value="1"/>
</dbReference>
<feature type="domain" description="HTH tetR-type" evidence="3">
    <location>
        <begin position="6"/>
        <end position="66"/>
    </location>
</feature>
<protein>
    <submittedName>
        <fullName evidence="4">TetR family transcriptional regulator</fullName>
    </submittedName>
</protein>
<dbReference type="InterPro" id="IPR039532">
    <property type="entry name" value="TetR_C_Firmicutes"/>
</dbReference>
<dbReference type="InterPro" id="IPR050624">
    <property type="entry name" value="HTH-type_Tx_Regulator"/>
</dbReference>
<keyword evidence="5" id="KW-1185">Reference proteome</keyword>
<dbReference type="Gene3D" id="1.10.357.10">
    <property type="entry name" value="Tetracycline Repressor, domain 2"/>
    <property type="match status" value="1"/>
</dbReference>
<dbReference type="Pfam" id="PF14278">
    <property type="entry name" value="TetR_C_8"/>
    <property type="match status" value="1"/>
</dbReference>
<dbReference type="InterPro" id="IPR009057">
    <property type="entry name" value="Homeodomain-like_sf"/>
</dbReference>
<dbReference type="PRINTS" id="PR00455">
    <property type="entry name" value="HTHTETR"/>
</dbReference>
<comment type="caution">
    <text evidence="4">The sequence shown here is derived from an EMBL/GenBank/DDBJ whole genome shotgun (WGS) entry which is preliminary data.</text>
</comment>
<gene>
    <name evidence="4" type="ORF">BET01_04205</name>
</gene>
<dbReference type="GO" id="GO:0003677">
    <property type="term" value="F:DNA binding"/>
    <property type="evidence" value="ECO:0007669"/>
    <property type="project" value="UniProtKB-UniRule"/>
</dbReference>
<evidence type="ECO:0000259" key="3">
    <source>
        <dbReference type="PROSITE" id="PS50977"/>
    </source>
</evidence>
<dbReference type="Pfam" id="PF00440">
    <property type="entry name" value="TetR_N"/>
    <property type="match status" value="1"/>
</dbReference>
<dbReference type="PROSITE" id="PS50977">
    <property type="entry name" value="HTH_TETR_2"/>
    <property type="match status" value="1"/>
</dbReference>
<organism evidence="4 5">
    <name type="scientific">Lacrimispora algidixylanolytica</name>
    <dbReference type="NCBI Taxonomy" id="94868"/>
    <lineage>
        <taxon>Bacteria</taxon>
        <taxon>Bacillati</taxon>
        <taxon>Bacillota</taxon>
        <taxon>Clostridia</taxon>
        <taxon>Lachnospirales</taxon>
        <taxon>Lachnospiraceae</taxon>
        <taxon>Lacrimispora</taxon>
    </lineage>
</organism>
<dbReference type="PANTHER" id="PTHR43479:SF7">
    <property type="entry name" value="TETR-FAMILY TRANSCRIPTIONAL REGULATOR"/>
    <property type="match status" value="1"/>
</dbReference>
<keyword evidence="1 2" id="KW-0238">DNA-binding</keyword>
<dbReference type="RefSeq" id="WP_120197282.1">
    <property type="nucleotide sequence ID" value="NZ_MCIA01000023.1"/>
</dbReference>
<evidence type="ECO:0000256" key="1">
    <source>
        <dbReference type="ARBA" id="ARBA00023125"/>
    </source>
</evidence>
<feature type="DNA-binding region" description="H-T-H motif" evidence="2">
    <location>
        <begin position="29"/>
        <end position="48"/>
    </location>
</feature>
<dbReference type="SUPFAM" id="SSF46689">
    <property type="entry name" value="Homeodomain-like"/>
    <property type="match status" value="1"/>
</dbReference>
<dbReference type="SUPFAM" id="SSF48498">
    <property type="entry name" value="Tetracyclin repressor-like, C-terminal domain"/>
    <property type="match status" value="1"/>
</dbReference>
<dbReference type="InterPro" id="IPR001647">
    <property type="entry name" value="HTH_TetR"/>
</dbReference>
<evidence type="ECO:0000313" key="5">
    <source>
        <dbReference type="Proteomes" id="UP000284277"/>
    </source>
</evidence>
<dbReference type="Proteomes" id="UP000284277">
    <property type="component" value="Unassembled WGS sequence"/>
</dbReference>
<dbReference type="EMBL" id="MCIA01000023">
    <property type="protein sequence ID" value="RKD31064.1"/>
    <property type="molecule type" value="Genomic_DNA"/>
</dbReference>
<accession>A0A419T0H3</accession>